<dbReference type="InterPro" id="IPR000792">
    <property type="entry name" value="Tscrpt_reg_LuxR_C"/>
</dbReference>
<dbReference type="GO" id="GO:0005829">
    <property type="term" value="C:cytosol"/>
    <property type="evidence" value="ECO:0007669"/>
    <property type="project" value="TreeGrafter"/>
</dbReference>
<dbReference type="PROSITE" id="PS50894">
    <property type="entry name" value="HPT"/>
    <property type="match status" value="1"/>
</dbReference>
<dbReference type="Pfam" id="PF00196">
    <property type="entry name" value="GerE"/>
    <property type="match status" value="1"/>
</dbReference>
<dbReference type="InterPro" id="IPR039420">
    <property type="entry name" value="WalR-like"/>
</dbReference>
<dbReference type="CDD" id="cd19920">
    <property type="entry name" value="REC_PA4781-like"/>
    <property type="match status" value="1"/>
</dbReference>
<dbReference type="GO" id="GO:0006355">
    <property type="term" value="P:regulation of DNA-templated transcription"/>
    <property type="evidence" value="ECO:0007669"/>
    <property type="project" value="InterPro"/>
</dbReference>
<dbReference type="RefSeq" id="WP_109457156.1">
    <property type="nucleotide sequence ID" value="NZ_QFBC01000002.1"/>
</dbReference>
<proteinExistence type="predicted"/>
<comment type="caution">
    <text evidence="11">The sequence shown here is derived from an EMBL/GenBank/DDBJ whole genome shotgun (WGS) entry which is preliminary data.</text>
</comment>
<keyword evidence="3" id="KW-0805">Transcription regulation</keyword>
<keyword evidence="5" id="KW-0804">Transcription</keyword>
<keyword evidence="2" id="KW-0902">Two-component regulatory system</keyword>
<dbReference type="GO" id="GO:0032993">
    <property type="term" value="C:protein-DNA complex"/>
    <property type="evidence" value="ECO:0007669"/>
    <property type="project" value="TreeGrafter"/>
</dbReference>
<organism evidence="11 12">
    <name type="scientific">Metarhizobium album</name>
    <dbReference type="NCBI Taxonomy" id="2182425"/>
    <lineage>
        <taxon>Bacteria</taxon>
        <taxon>Pseudomonadati</taxon>
        <taxon>Pseudomonadota</taxon>
        <taxon>Alphaproteobacteria</taxon>
        <taxon>Hyphomicrobiales</taxon>
        <taxon>Rhizobiaceae</taxon>
        <taxon>Metarhizobium</taxon>
    </lineage>
</organism>
<dbReference type="SUPFAM" id="SSF52172">
    <property type="entry name" value="CheY-like"/>
    <property type="match status" value="1"/>
</dbReference>
<protein>
    <submittedName>
        <fullName evidence="11">DNA-binding response regulator</fullName>
    </submittedName>
</protein>
<evidence type="ECO:0000256" key="1">
    <source>
        <dbReference type="ARBA" id="ARBA00022553"/>
    </source>
</evidence>
<feature type="modified residue" description="4-aspartylphosphate" evidence="7">
    <location>
        <position position="60"/>
    </location>
</feature>
<dbReference type="Pfam" id="PF00072">
    <property type="entry name" value="Response_reg"/>
    <property type="match status" value="1"/>
</dbReference>
<dbReference type="EMBL" id="QFBC01000002">
    <property type="protein sequence ID" value="PWE57052.1"/>
    <property type="molecule type" value="Genomic_DNA"/>
</dbReference>
<dbReference type="PRINTS" id="PR00038">
    <property type="entry name" value="HTHLUXR"/>
</dbReference>
<dbReference type="PANTHER" id="PTHR48111">
    <property type="entry name" value="REGULATOR OF RPOS"/>
    <property type="match status" value="1"/>
</dbReference>
<feature type="domain" description="Response regulatory" evidence="9">
    <location>
        <begin position="11"/>
        <end position="127"/>
    </location>
</feature>
<dbReference type="SMART" id="SM00421">
    <property type="entry name" value="HTH_LUXR"/>
    <property type="match status" value="1"/>
</dbReference>
<dbReference type="Gene3D" id="1.10.10.10">
    <property type="entry name" value="Winged helix-like DNA-binding domain superfamily/Winged helix DNA-binding domain"/>
    <property type="match status" value="1"/>
</dbReference>
<dbReference type="SUPFAM" id="SSF46894">
    <property type="entry name" value="C-terminal effector domain of the bipartite response regulators"/>
    <property type="match status" value="1"/>
</dbReference>
<dbReference type="OrthoDB" id="5292887at2"/>
<evidence type="ECO:0000256" key="6">
    <source>
        <dbReference type="PROSITE-ProRule" id="PRU00110"/>
    </source>
</evidence>
<sequence>MASETALPRDIVLLVDDSPDALGFLTEALEQSGFSVLIATSGSAALNIAERITPDLILLDAVMPGMDGFETCRRIKGNAAVAQVPVIFMTGLTETEHVVHALESGGVDYLTKPINIDELRARIRVHLSNARSAQSARVALDVAGRHLLAVHGNGRIHWSTPQATRLVNAATGRDDGLDLVAGHIAAWLAAQAKPGTARETGFSVDPDGQTALHLAYLGAIGSDEYLFRLTADNRRSDDEILRQNFPLTVRESEVLLWIAKGKSNRDIGDILGLSARTVNKHLEQIYVKLGVENRASAAVKAAHVLHGE</sequence>
<evidence type="ECO:0000256" key="2">
    <source>
        <dbReference type="ARBA" id="ARBA00023012"/>
    </source>
</evidence>
<evidence type="ECO:0000256" key="4">
    <source>
        <dbReference type="ARBA" id="ARBA00023125"/>
    </source>
</evidence>
<dbReference type="InterPro" id="IPR001789">
    <property type="entry name" value="Sig_transdc_resp-reg_receiver"/>
</dbReference>
<reference evidence="11 12" key="1">
    <citation type="submission" date="2018-05" db="EMBL/GenBank/DDBJ databases">
        <title>The draft genome of strain NS-104.</title>
        <authorList>
            <person name="Hang P."/>
            <person name="Jiang J."/>
        </authorList>
    </citation>
    <scope>NUCLEOTIDE SEQUENCE [LARGE SCALE GENOMIC DNA]</scope>
    <source>
        <strain evidence="11 12">NS-104</strain>
    </source>
</reference>
<evidence type="ECO:0000259" key="10">
    <source>
        <dbReference type="PROSITE" id="PS50894"/>
    </source>
</evidence>
<dbReference type="Gene3D" id="3.40.50.2300">
    <property type="match status" value="1"/>
</dbReference>
<evidence type="ECO:0000256" key="7">
    <source>
        <dbReference type="PROSITE-ProRule" id="PRU00169"/>
    </source>
</evidence>
<gene>
    <name evidence="11" type="ORF">DEM27_05260</name>
</gene>
<name>A0A2U2DUS3_9HYPH</name>
<evidence type="ECO:0000259" key="9">
    <source>
        <dbReference type="PROSITE" id="PS50110"/>
    </source>
</evidence>
<evidence type="ECO:0000313" key="11">
    <source>
        <dbReference type="EMBL" id="PWE57052.1"/>
    </source>
</evidence>
<dbReference type="GO" id="GO:0000976">
    <property type="term" value="F:transcription cis-regulatory region binding"/>
    <property type="evidence" value="ECO:0007669"/>
    <property type="project" value="TreeGrafter"/>
</dbReference>
<dbReference type="InterPro" id="IPR016032">
    <property type="entry name" value="Sig_transdc_resp-reg_C-effctor"/>
</dbReference>
<dbReference type="SMART" id="SM00448">
    <property type="entry name" value="REC"/>
    <property type="match status" value="1"/>
</dbReference>
<evidence type="ECO:0000256" key="3">
    <source>
        <dbReference type="ARBA" id="ARBA00023015"/>
    </source>
</evidence>
<keyword evidence="1 7" id="KW-0597">Phosphoprotein</keyword>
<feature type="domain" description="HTH luxR-type" evidence="8">
    <location>
        <begin position="240"/>
        <end position="305"/>
    </location>
</feature>
<accession>A0A2U2DUS3</accession>
<evidence type="ECO:0000256" key="5">
    <source>
        <dbReference type="ARBA" id="ARBA00023163"/>
    </source>
</evidence>
<dbReference type="InterPro" id="IPR011006">
    <property type="entry name" value="CheY-like_superfamily"/>
</dbReference>
<dbReference type="InterPro" id="IPR036388">
    <property type="entry name" value="WH-like_DNA-bd_sf"/>
</dbReference>
<dbReference type="PROSITE" id="PS50043">
    <property type="entry name" value="HTH_LUXR_2"/>
    <property type="match status" value="1"/>
</dbReference>
<dbReference type="AlphaFoldDB" id="A0A2U2DUS3"/>
<dbReference type="Proteomes" id="UP000245252">
    <property type="component" value="Unassembled WGS sequence"/>
</dbReference>
<dbReference type="CDD" id="cd06170">
    <property type="entry name" value="LuxR_C_like"/>
    <property type="match status" value="1"/>
</dbReference>
<dbReference type="PROSITE" id="PS50110">
    <property type="entry name" value="RESPONSE_REGULATORY"/>
    <property type="match status" value="1"/>
</dbReference>
<keyword evidence="12" id="KW-1185">Reference proteome</keyword>
<dbReference type="InterPro" id="IPR008207">
    <property type="entry name" value="Sig_transdc_His_kin_Hpt_dom"/>
</dbReference>
<dbReference type="GO" id="GO:0000156">
    <property type="term" value="F:phosphorelay response regulator activity"/>
    <property type="evidence" value="ECO:0007669"/>
    <property type="project" value="TreeGrafter"/>
</dbReference>
<dbReference type="PANTHER" id="PTHR48111:SF1">
    <property type="entry name" value="TWO-COMPONENT RESPONSE REGULATOR ORR33"/>
    <property type="match status" value="1"/>
</dbReference>
<evidence type="ECO:0000313" key="12">
    <source>
        <dbReference type="Proteomes" id="UP000245252"/>
    </source>
</evidence>
<feature type="modified residue" description="Phosphohistidine" evidence="6">
    <location>
        <position position="303"/>
    </location>
</feature>
<evidence type="ECO:0000259" key="8">
    <source>
        <dbReference type="PROSITE" id="PS50043"/>
    </source>
</evidence>
<feature type="domain" description="HPt" evidence="10">
    <location>
        <begin position="263"/>
        <end position="308"/>
    </location>
</feature>
<keyword evidence="4 11" id="KW-0238">DNA-binding</keyword>